<name>H3AZL0_LATCH</name>
<dbReference type="Gene3D" id="1.20.1250.20">
    <property type="entry name" value="MFS general substrate transporter like domains"/>
    <property type="match status" value="2"/>
</dbReference>
<dbReference type="EMBL" id="AFYH01105233">
    <property type="status" value="NOT_ANNOTATED_CDS"/>
    <property type="molecule type" value="Genomic_DNA"/>
</dbReference>
<keyword evidence="2" id="KW-0472">Membrane</keyword>
<dbReference type="Proteomes" id="UP000008672">
    <property type="component" value="Unassembled WGS sequence"/>
</dbReference>
<dbReference type="GeneTree" id="ENSGT00940000159372"/>
<dbReference type="Ensembl" id="ENSLACT00000015187.1">
    <property type="protein sequence ID" value="ENSLACP00000015081.1"/>
    <property type="gene ID" value="ENSLACG00000013270.1"/>
</dbReference>
<dbReference type="PANTHER" id="PTHR11360:SF19">
    <property type="entry name" value="MONOCARBOXYLATE TRANSPORTER 13"/>
    <property type="match status" value="1"/>
</dbReference>
<feature type="transmembrane region" description="Helical" evidence="2">
    <location>
        <begin position="351"/>
        <end position="372"/>
    </location>
</feature>
<proteinExistence type="predicted"/>
<dbReference type="InterPro" id="IPR036259">
    <property type="entry name" value="MFS_trans_sf"/>
</dbReference>
<feature type="transmembrane region" description="Helical" evidence="2">
    <location>
        <begin position="148"/>
        <end position="169"/>
    </location>
</feature>
<feature type="domain" description="Major facilitator superfamily (MFS) profile" evidence="3">
    <location>
        <begin position="221"/>
        <end position="451"/>
    </location>
</feature>
<feature type="transmembrane region" description="Helical" evidence="2">
    <location>
        <begin position="20"/>
        <end position="47"/>
    </location>
</feature>
<reference evidence="5" key="1">
    <citation type="submission" date="2011-08" db="EMBL/GenBank/DDBJ databases">
        <title>The draft genome of Latimeria chalumnae.</title>
        <authorList>
            <person name="Di Palma F."/>
            <person name="Alfoldi J."/>
            <person name="Johnson J."/>
            <person name="Berlin A."/>
            <person name="Gnerre S."/>
            <person name="Jaffe D."/>
            <person name="MacCallum I."/>
            <person name="Young S."/>
            <person name="Walker B.J."/>
            <person name="Lander E."/>
            <person name="Lindblad-Toh K."/>
        </authorList>
    </citation>
    <scope>NUCLEOTIDE SEQUENCE [LARGE SCALE GENOMIC DNA]</scope>
    <source>
        <strain evidence="5">Wild caught</strain>
    </source>
</reference>
<feature type="transmembrane region" description="Helical" evidence="2">
    <location>
        <begin position="265"/>
        <end position="281"/>
    </location>
</feature>
<keyword evidence="2" id="KW-1133">Transmembrane helix</keyword>
<dbReference type="InParanoid" id="H3AZL0"/>
<dbReference type="GO" id="GO:0008028">
    <property type="term" value="F:monocarboxylic acid transmembrane transporter activity"/>
    <property type="evidence" value="ECO:0007669"/>
    <property type="project" value="TreeGrafter"/>
</dbReference>
<dbReference type="SUPFAM" id="SSF103473">
    <property type="entry name" value="MFS general substrate transporter"/>
    <property type="match status" value="1"/>
</dbReference>
<dbReference type="InterPro" id="IPR048233">
    <property type="entry name" value="MFS_MCT_13"/>
</dbReference>
<comment type="subcellular location">
    <subcellularLocation>
        <location evidence="1">Membrane</location>
        <topology evidence="1">Multi-pass membrane protein</topology>
    </subcellularLocation>
</comment>
<keyword evidence="5" id="KW-1185">Reference proteome</keyword>
<dbReference type="Bgee" id="ENSLACG00000013270">
    <property type="expression patterns" value="Expressed in pectoral fin"/>
</dbReference>
<dbReference type="OMA" id="DLVWQIS"/>
<accession>H3AZL0</accession>
<dbReference type="CDD" id="cd17423">
    <property type="entry name" value="MFS_MCT11_13"/>
    <property type="match status" value="1"/>
</dbReference>
<evidence type="ECO:0000256" key="1">
    <source>
        <dbReference type="ARBA" id="ARBA00004141"/>
    </source>
</evidence>
<dbReference type="InterPro" id="IPR020846">
    <property type="entry name" value="MFS_dom"/>
</dbReference>
<evidence type="ECO:0000256" key="2">
    <source>
        <dbReference type="SAM" id="Phobius"/>
    </source>
</evidence>
<evidence type="ECO:0000259" key="3">
    <source>
        <dbReference type="PROSITE" id="PS50850"/>
    </source>
</evidence>
<feature type="transmembrane region" description="Helical" evidence="2">
    <location>
        <begin position="293"/>
        <end position="311"/>
    </location>
</feature>
<gene>
    <name evidence="4" type="primary">SLC16A13</name>
</gene>
<feature type="transmembrane region" description="Helical" evidence="2">
    <location>
        <begin position="384"/>
        <end position="408"/>
    </location>
</feature>
<dbReference type="PANTHER" id="PTHR11360">
    <property type="entry name" value="MONOCARBOXYLATE TRANSPORTER"/>
    <property type="match status" value="1"/>
</dbReference>
<dbReference type="AlphaFoldDB" id="H3AZL0"/>
<dbReference type="PROSITE" id="PS50850">
    <property type="entry name" value="MFS"/>
    <property type="match status" value="1"/>
</dbReference>
<dbReference type="eggNOG" id="KOG2504">
    <property type="taxonomic scope" value="Eukaryota"/>
</dbReference>
<evidence type="ECO:0000313" key="5">
    <source>
        <dbReference type="Proteomes" id="UP000008672"/>
    </source>
</evidence>
<dbReference type="InterPro" id="IPR011701">
    <property type="entry name" value="MFS"/>
</dbReference>
<evidence type="ECO:0000313" key="4">
    <source>
        <dbReference type="Ensembl" id="ENSLACP00000015081.1"/>
    </source>
</evidence>
<organism evidence="4 5">
    <name type="scientific">Latimeria chalumnae</name>
    <name type="common">Coelacanth</name>
    <dbReference type="NCBI Taxonomy" id="7897"/>
    <lineage>
        <taxon>Eukaryota</taxon>
        <taxon>Metazoa</taxon>
        <taxon>Chordata</taxon>
        <taxon>Craniata</taxon>
        <taxon>Vertebrata</taxon>
        <taxon>Euteleostomi</taxon>
        <taxon>Coelacanthiformes</taxon>
        <taxon>Coelacanthidae</taxon>
        <taxon>Latimeria</taxon>
    </lineage>
</organism>
<protein>
    <submittedName>
        <fullName evidence="4">Solute carrier family 16 member 13</fullName>
    </submittedName>
</protein>
<keyword evidence="2" id="KW-0812">Transmembrane</keyword>
<dbReference type="EMBL" id="AFYH01105234">
    <property type="status" value="NOT_ANNOTATED_CDS"/>
    <property type="molecule type" value="Genomic_DNA"/>
</dbReference>
<dbReference type="STRING" id="7897.ENSLACP00000015081"/>
<feature type="transmembrane region" description="Helical" evidence="2">
    <location>
        <begin position="223"/>
        <end position="245"/>
    </location>
</feature>
<dbReference type="Pfam" id="PF07690">
    <property type="entry name" value="MFS_1"/>
    <property type="match status" value="1"/>
</dbReference>
<reference evidence="4" key="3">
    <citation type="submission" date="2025-09" db="UniProtKB">
        <authorList>
            <consortium name="Ensembl"/>
        </authorList>
    </citation>
    <scope>IDENTIFICATION</scope>
</reference>
<sequence length="451" mass="49075">GSLEPNMAPKIHKEAPDGGWGWMVVLANFLQAALVFGLIRSFGVFFVEFVRSFDELSSRVSWITSIGLAIQQFAMSKLNKSTNTPEVYKVLHLPKGVYCQSLLYFRKAAFFFRHIAMGMLCILSSLGWALVFTPSVGSLTRYFKRRRTLATGLAFTGVGLSSFAFSPLFQYLVDTYSWRGGLLILSGMSLNLLVCGALLRPLTLEGDVVSMKEKTSALLDLSLLLHCPFMTFVMAVTLINTGYFVPYVHFVAHAQQVGFDEYKSAFLMSVAAITDLIGRLLSGWFSDLGKFQLAHILVTLVSLTGVSIIVIPLGRSYAALLAMSAFYGFFSGAMTPVVFSLLPEIIGITRIYGGLGLFQMIESIGGLLGAPLSGWLHDITHSYTISFVVAGGFLVLGSLVLCALPGFFSCAAPLVSLQPAPNDNDPGELKQISYCNGLEPEPQNLTIQPNS</sequence>
<reference evidence="4" key="2">
    <citation type="submission" date="2025-08" db="UniProtKB">
        <authorList>
            <consortium name="Ensembl"/>
        </authorList>
    </citation>
    <scope>IDENTIFICATION</scope>
</reference>
<feature type="transmembrane region" description="Helical" evidence="2">
    <location>
        <begin position="111"/>
        <end position="136"/>
    </location>
</feature>
<dbReference type="InterPro" id="IPR050327">
    <property type="entry name" value="Proton-linked_MCT"/>
</dbReference>
<dbReference type="HOGENOM" id="CLU_001265_59_1_1"/>
<feature type="transmembrane region" description="Helical" evidence="2">
    <location>
        <begin position="317"/>
        <end position="339"/>
    </location>
</feature>
<feature type="transmembrane region" description="Helical" evidence="2">
    <location>
        <begin position="181"/>
        <end position="202"/>
    </location>
</feature>
<dbReference type="GO" id="GO:0016020">
    <property type="term" value="C:membrane"/>
    <property type="evidence" value="ECO:0007669"/>
    <property type="project" value="UniProtKB-SubCell"/>
</dbReference>